<dbReference type="AlphaFoldDB" id="A0A9D2JDE0"/>
<feature type="domain" description="Glycosyltransferase 2-like" evidence="1">
    <location>
        <begin position="226"/>
        <end position="381"/>
    </location>
</feature>
<evidence type="ECO:0000259" key="1">
    <source>
        <dbReference type="Pfam" id="PF00535"/>
    </source>
</evidence>
<name>A0A9D2JDE0_9ACTN</name>
<protein>
    <submittedName>
        <fullName evidence="2">Glycosyltransferase family 2 protein</fullName>
    </submittedName>
</protein>
<dbReference type="EMBL" id="DXBM01000010">
    <property type="protein sequence ID" value="HIZ45518.1"/>
    <property type="molecule type" value="Genomic_DNA"/>
</dbReference>
<proteinExistence type="predicted"/>
<dbReference type="Proteomes" id="UP000824062">
    <property type="component" value="Unassembled WGS sequence"/>
</dbReference>
<dbReference type="SUPFAM" id="SSF53448">
    <property type="entry name" value="Nucleotide-diphospho-sugar transferases"/>
    <property type="match status" value="2"/>
</dbReference>
<gene>
    <name evidence="2" type="ORF">IAA19_00630</name>
</gene>
<dbReference type="InterPro" id="IPR001173">
    <property type="entry name" value="Glyco_trans_2-like"/>
</dbReference>
<dbReference type="GO" id="GO:0016757">
    <property type="term" value="F:glycosyltransferase activity"/>
    <property type="evidence" value="ECO:0007669"/>
    <property type="project" value="UniProtKB-KW"/>
</dbReference>
<dbReference type="PANTHER" id="PTHR43179:SF7">
    <property type="entry name" value="RHAMNOSYLTRANSFERASE WBBL"/>
    <property type="match status" value="1"/>
</dbReference>
<dbReference type="PANTHER" id="PTHR43179">
    <property type="entry name" value="RHAMNOSYLTRANSFERASE WBBL"/>
    <property type="match status" value="1"/>
</dbReference>
<accession>A0A9D2JDE0</accession>
<sequence length="771" mass="86259">MLVVPVVPFDVRVELYSVGSSYPMTLVASKLIRHHIAALASKLNAVTGNHAARAMRSSDALLIEDGLSFDLLARDGATEVLRGKVMIARPQGDPLLAREVEVVALDALSGRAISDGWVSLGDSAPLRKNYPGICERVVDYSLRVPADSRGLVVWARWTDDHTTIGFSVLFDEWRESLRDDWGRRTRYADRDPAYEAWFLEKHRVSPCELELQRLAWETLLERPLFSIIVPLFRTPLDFLAEMAESILVQSYPNFELILVNASPEEADLAAAVESLSNRDARVREVRLASNLGITENTNAGIRVASGDFLVFVDHDDTIEPDALYRYAMAVNERPSTDLIYCDEDHLRDGHLLLPFFKPDWDIDLLRRENYVCHMLAVRRDIVTSLPKLPGSEFDGSQDHNMTLVVGERARHIAQVSRVLYHWRMHDQSVAGAGIEQKSYALEAERLAVQNHLERVGERARAVMGARVATRCDIVHEFARHPLVSIVIPSHDGASVLGRCLDSIFTKLTWPNYEVVVVENGSLEQETFALYAEACASHDNVRVVTCDLERGFNFSRLVNCGAREASGEYLLLLNNDTEVISPDALELMMGHALREDVGCVGAKLLYPDGLVQHGGVTVGRSFGPMHFGFLLPDAEPGYYERMVLPHQLSAVTAACMLIRRDVYEKVGGFDESLPVDYNDIDFCLKVRSAGLAVVEQTDAKFYHYESVSRGIEKTPEQFRELVRAQGVYASRWGDFLAFGDPFHGSHFAFDDMYCKLEDNDLPLGATSLADFV</sequence>
<reference evidence="2" key="1">
    <citation type="journal article" date="2021" name="PeerJ">
        <title>Extensive microbial diversity within the chicken gut microbiome revealed by metagenomics and culture.</title>
        <authorList>
            <person name="Gilroy R."/>
            <person name="Ravi A."/>
            <person name="Getino M."/>
            <person name="Pursley I."/>
            <person name="Horton D.L."/>
            <person name="Alikhan N.F."/>
            <person name="Baker D."/>
            <person name="Gharbi K."/>
            <person name="Hall N."/>
            <person name="Watson M."/>
            <person name="Adriaenssens E.M."/>
            <person name="Foster-Nyarko E."/>
            <person name="Jarju S."/>
            <person name="Secka A."/>
            <person name="Antonio M."/>
            <person name="Oren A."/>
            <person name="Chaudhuri R.R."/>
            <person name="La Ragione R."/>
            <person name="Hildebrand F."/>
            <person name="Pallen M.J."/>
        </authorList>
    </citation>
    <scope>NUCLEOTIDE SEQUENCE</scope>
    <source>
        <strain evidence="2">ChiHjej12B11-14209</strain>
    </source>
</reference>
<evidence type="ECO:0000313" key="2">
    <source>
        <dbReference type="EMBL" id="HIZ45518.1"/>
    </source>
</evidence>
<dbReference type="Gene3D" id="3.90.550.10">
    <property type="entry name" value="Spore Coat Polysaccharide Biosynthesis Protein SpsA, Chain A"/>
    <property type="match status" value="2"/>
</dbReference>
<comment type="caution">
    <text evidence="2">The sequence shown here is derived from an EMBL/GenBank/DDBJ whole genome shotgun (WGS) entry which is preliminary data.</text>
</comment>
<feature type="domain" description="Glycosyltransferase 2-like" evidence="1">
    <location>
        <begin position="484"/>
        <end position="665"/>
    </location>
</feature>
<dbReference type="CDD" id="cd04186">
    <property type="entry name" value="GT_2_like_c"/>
    <property type="match status" value="1"/>
</dbReference>
<dbReference type="Pfam" id="PF00535">
    <property type="entry name" value="Glycos_transf_2"/>
    <property type="match status" value="2"/>
</dbReference>
<organism evidence="2 3">
    <name type="scientific">Candidatus Olsenella pullistercoris</name>
    <dbReference type="NCBI Taxonomy" id="2838712"/>
    <lineage>
        <taxon>Bacteria</taxon>
        <taxon>Bacillati</taxon>
        <taxon>Actinomycetota</taxon>
        <taxon>Coriobacteriia</taxon>
        <taxon>Coriobacteriales</taxon>
        <taxon>Atopobiaceae</taxon>
        <taxon>Olsenella</taxon>
    </lineage>
</organism>
<reference evidence="2" key="2">
    <citation type="submission" date="2021-04" db="EMBL/GenBank/DDBJ databases">
        <authorList>
            <person name="Gilroy R."/>
        </authorList>
    </citation>
    <scope>NUCLEOTIDE SEQUENCE</scope>
    <source>
        <strain evidence="2">ChiHjej12B11-14209</strain>
    </source>
</reference>
<dbReference type="InterPro" id="IPR029044">
    <property type="entry name" value="Nucleotide-diphossugar_trans"/>
</dbReference>
<evidence type="ECO:0000313" key="3">
    <source>
        <dbReference type="Proteomes" id="UP000824062"/>
    </source>
</evidence>